<accession>A0A286D498</accession>
<dbReference type="EMBL" id="OCND01000002">
    <property type="protein sequence ID" value="SOD53475.1"/>
    <property type="molecule type" value="Genomic_DNA"/>
</dbReference>
<reference evidence="2 3" key="1">
    <citation type="submission" date="2017-09" db="EMBL/GenBank/DDBJ databases">
        <authorList>
            <person name="Ehlers B."/>
            <person name="Leendertz F.H."/>
        </authorList>
    </citation>
    <scope>NUCLEOTIDE SEQUENCE [LARGE SCALE GENOMIC DNA]</scope>
    <source>
        <strain evidence="2 3">CGMCC 1.10978</strain>
    </source>
</reference>
<proteinExistence type="predicted"/>
<dbReference type="Proteomes" id="UP000219374">
    <property type="component" value="Unassembled WGS sequence"/>
</dbReference>
<keyword evidence="3" id="KW-1185">Reference proteome</keyword>
<name>A0A286D498_9GAMM</name>
<feature type="region of interest" description="Disordered" evidence="1">
    <location>
        <begin position="13"/>
        <end position="42"/>
    </location>
</feature>
<dbReference type="AlphaFoldDB" id="A0A286D498"/>
<sequence>MEELLAQTIAAARSMKAVDTREPSRVMVDTTVQEEGHHPPDR</sequence>
<gene>
    <name evidence="2" type="ORF">SAMN06296416_102429</name>
</gene>
<evidence type="ECO:0000313" key="2">
    <source>
        <dbReference type="EMBL" id="SOD53475.1"/>
    </source>
</evidence>
<protein>
    <submittedName>
        <fullName evidence="2">Uncharacterized protein</fullName>
    </submittedName>
</protein>
<evidence type="ECO:0000256" key="1">
    <source>
        <dbReference type="SAM" id="MobiDB-lite"/>
    </source>
</evidence>
<evidence type="ECO:0000313" key="3">
    <source>
        <dbReference type="Proteomes" id="UP000219374"/>
    </source>
</evidence>
<organism evidence="2 3">
    <name type="scientific">Pseudoxanthomonas wuyuanensis</name>
    <dbReference type="NCBI Taxonomy" id="1073196"/>
    <lineage>
        <taxon>Bacteria</taxon>
        <taxon>Pseudomonadati</taxon>
        <taxon>Pseudomonadota</taxon>
        <taxon>Gammaproteobacteria</taxon>
        <taxon>Lysobacterales</taxon>
        <taxon>Lysobacteraceae</taxon>
        <taxon>Pseudoxanthomonas</taxon>
    </lineage>
</organism>